<sequence length="607" mass="67016">MGALPYEGGCAFRVWAPHARAVAVTGTFHRWALPGVPLAAEAGGHWSADVPGVTRGDKYRYTLTAPDGTALSRPDPYASAMTGSLGNSVVRGTEFDWARREAGEGTADGARYGDRRPYRTPPWDELVVYELHVGTFNDQPGGGPGRFADAIERLPHLAALGVTAIELMPPAEFPGGFSWGYNPSMPFAVETDLGGPDGLKELVARAHGLGIAVLLDVVYNHLGPGDLHLWRYDGWHEGDGGGIYFYNDWRARTPWGDTRPDFGRPEVRRFLRDNALHWLEEYRMDGLRWDATAYLRNVHGGGDDGDPGAELGDGWALMRWINDEIDRRQPWKLSIAEDLRDDPRLTTGTPHGAGFDAQWDAGFVHPVRRAVIAADDAERDMHAVRAAVEHRYGDDALRRVVYTESHDEVANGHARVPEEIWPGNADSWWSKKRSTLGAALVLTSPGIPMLFQGQEFLEDRWFDDQDPLDWSRAERFAGIVSLYRDLIALRRDLRGTTAGLRGGHVTVHHVNDTDKVLAYHRWHHGGPRDSTVVLANFGHRAYGDYVIGLPREGTWRVRLNTDWPGYDPAFAGHSAHDLAAGARPRDGMPCSGGTGLGPYTAVVLSQD</sequence>
<dbReference type="InterPro" id="IPR004193">
    <property type="entry name" value="Glyco_hydro_13_N"/>
</dbReference>
<dbReference type="CDD" id="cd11325">
    <property type="entry name" value="AmyAc_GTHase"/>
    <property type="match status" value="1"/>
</dbReference>
<dbReference type="InterPro" id="IPR006047">
    <property type="entry name" value="GH13_cat_dom"/>
</dbReference>
<evidence type="ECO:0000256" key="3">
    <source>
        <dbReference type="ARBA" id="ARBA00012541"/>
    </source>
</evidence>
<dbReference type="Pfam" id="PF00128">
    <property type="entry name" value="Alpha-amylase"/>
    <property type="match status" value="1"/>
</dbReference>
<comment type="caution">
    <text evidence="7">The sequence shown here is derived from an EMBL/GenBank/DDBJ whole genome shotgun (WGS) entry which is preliminary data.</text>
</comment>
<dbReference type="SMART" id="SM00642">
    <property type="entry name" value="Aamy"/>
    <property type="match status" value="1"/>
</dbReference>
<dbReference type="InterPro" id="IPR037439">
    <property type="entry name" value="Branching_enzy"/>
</dbReference>
<dbReference type="PIRSF" id="PIRSF000463">
    <property type="entry name" value="GlgB"/>
    <property type="match status" value="1"/>
</dbReference>
<dbReference type="SUPFAM" id="SSF81296">
    <property type="entry name" value="E set domains"/>
    <property type="match status" value="1"/>
</dbReference>
<evidence type="ECO:0000256" key="4">
    <source>
        <dbReference type="ARBA" id="ARBA00022679"/>
    </source>
</evidence>
<comment type="catalytic activity">
    <reaction evidence="1">
        <text>Transfers a segment of a (1-&gt;4)-alpha-D-glucan chain to a primary hydroxy group in a similar glucan chain.</text>
        <dbReference type="EC" id="2.4.1.18"/>
    </reaction>
</comment>
<dbReference type="PANTHER" id="PTHR43651">
    <property type="entry name" value="1,4-ALPHA-GLUCAN-BRANCHING ENZYME"/>
    <property type="match status" value="1"/>
</dbReference>
<evidence type="ECO:0000256" key="2">
    <source>
        <dbReference type="ARBA" id="ARBA00009000"/>
    </source>
</evidence>
<dbReference type="Gene3D" id="3.20.20.80">
    <property type="entry name" value="Glycosidases"/>
    <property type="match status" value="1"/>
</dbReference>
<dbReference type="EMBL" id="JAGSMN010000252">
    <property type="protein sequence ID" value="MBR7673778.1"/>
    <property type="molecule type" value="Genomic_DNA"/>
</dbReference>
<dbReference type="AlphaFoldDB" id="A0A8T4IPP5"/>
<evidence type="ECO:0000313" key="7">
    <source>
        <dbReference type="EMBL" id="MBR7673778.1"/>
    </source>
</evidence>
<protein>
    <recommendedName>
        <fullName evidence="3">1,4-alpha-glucan branching enzyme</fullName>
        <ecNumber evidence="3">2.4.1.18</ecNumber>
    </recommendedName>
</protein>
<dbReference type="CDD" id="cd02855">
    <property type="entry name" value="E_set_GBE_prok_N"/>
    <property type="match status" value="1"/>
</dbReference>
<feature type="active site" description="Nucleophile" evidence="5">
    <location>
        <position position="290"/>
    </location>
</feature>
<evidence type="ECO:0000256" key="5">
    <source>
        <dbReference type="PIRSR" id="PIRSR000463-1"/>
    </source>
</evidence>
<evidence type="ECO:0000313" key="8">
    <source>
        <dbReference type="Proteomes" id="UP000675554"/>
    </source>
</evidence>
<keyword evidence="4" id="KW-0808">Transferase</keyword>
<dbReference type="InterPro" id="IPR014756">
    <property type="entry name" value="Ig_E-set"/>
</dbReference>
<evidence type="ECO:0000256" key="1">
    <source>
        <dbReference type="ARBA" id="ARBA00000826"/>
    </source>
</evidence>
<dbReference type="GO" id="GO:0004553">
    <property type="term" value="F:hydrolase activity, hydrolyzing O-glycosyl compounds"/>
    <property type="evidence" value="ECO:0007669"/>
    <property type="project" value="InterPro"/>
</dbReference>
<dbReference type="Gene3D" id="2.60.40.10">
    <property type="entry name" value="Immunoglobulins"/>
    <property type="match status" value="1"/>
</dbReference>
<feature type="active site" description="Proton donor" evidence="5">
    <location>
        <position position="337"/>
    </location>
</feature>
<name>A0A8T4IPP5_9ACTN</name>
<dbReference type="Proteomes" id="UP000675554">
    <property type="component" value="Unassembled WGS sequence"/>
</dbReference>
<proteinExistence type="inferred from homology"/>
<dbReference type="GO" id="GO:0005978">
    <property type="term" value="P:glycogen biosynthetic process"/>
    <property type="evidence" value="ECO:0007669"/>
    <property type="project" value="InterPro"/>
</dbReference>
<dbReference type="Gene3D" id="2.60.40.1180">
    <property type="entry name" value="Golgi alpha-mannosidase II"/>
    <property type="match status" value="1"/>
</dbReference>
<dbReference type="InterPro" id="IPR013783">
    <property type="entry name" value="Ig-like_fold"/>
</dbReference>
<dbReference type="InterPro" id="IPR044143">
    <property type="entry name" value="GlgB_N_E_set_prok"/>
</dbReference>
<dbReference type="InterPro" id="IPR013780">
    <property type="entry name" value="Glyco_hydro_b"/>
</dbReference>
<dbReference type="EC" id="2.4.1.18" evidence="3"/>
<dbReference type="InterPro" id="IPR006048">
    <property type="entry name" value="A-amylase/branching_C"/>
</dbReference>
<accession>A0A8T4IPP5</accession>
<evidence type="ECO:0000259" key="6">
    <source>
        <dbReference type="SMART" id="SM00642"/>
    </source>
</evidence>
<organism evidence="7 8">
    <name type="scientific">Streptomyces daliensis</name>
    <dbReference type="NCBI Taxonomy" id="299421"/>
    <lineage>
        <taxon>Bacteria</taxon>
        <taxon>Bacillati</taxon>
        <taxon>Actinomycetota</taxon>
        <taxon>Actinomycetes</taxon>
        <taxon>Kitasatosporales</taxon>
        <taxon>Streptomycetaceae</taxon>
        <taxon>Streptomyces</taxon>
    </lineage>
</organism>
<dbReference type="SUPFAM" id="SSF51445">
    <property type="entry name" value="(Trans)glycosidases"/>
    <property type="match status" value="1"/>
</dbReference>
<dbReference type="Pfam" id="PF02806">
    <property type="entry name" value="Alpha-amylase_C"/>
    <property type="match status" value="1"/>
</dbReference>
<dbReference type="GO" id="GO:0043169">
    <property type="term" value="F:cation binding"/>
    <property type="evidence" value="ECO:0007669"/>
    <property type="project" value="InterPro"/>
</dbReference>
<dbReference type="InterPro" id="IPR017853">
    <property type="entry name" value="GH"/>
</dbReference>
<comment type="similarity">
    <text evidence="2">Belongs to the glycosyl hydrolase 13 family. GlgB subfamily.</text>
</comment>
<gene>
    <name evidence="7" type="ORF">KDA82_12275</name>
</gene>
<dbReference type="GO" id="GO:0003844">
    <property type="term" value="F:1,4-alpha-glucan branching enzyme activity"/>
    <property type="evidence" value="ECO:0007669"/>
    <property type="project" value="UniProtKB-EC"/>
</dbReference>
<reference evidence="7" key="1">
    <citation type="submission" date="2021-04" db="EMBL/GenBank/DDBJ databases">
        <title>Sequencing of actinobacteria type strains.</title>
        <authorList>
            <person name="Nguyen G.-S."/>
            <person name="Wentzel A."/>
        </authorList>
    </citation>
    <scope>NUCLEOTIDE SEQUENCE</scope>
    <source>
        <strain evidence="7">DSM 42095</strain>
    </source>
</reference>
<dbReference type="Pfam" id="PF02922">
    <property type="entry name" value="CBM_48"/>
    <property type="match status" value="1"/>
</dbReference>
<keyword evidence="8" id="KW-1185">Reference proteome</keyword>
<feature type="domain" description="Glycosyl hydrolase family 13 catalytic" evidence="6">
    <location>
        <begin position="130"/>
        <end position="490"/>
    </location>
</feature>
<dbReference type="SUPFAM" id="SSF51011">
    <property type="entry name" value="Glycosyl hydrolase domain"/>
    <property type="match status" value="1"/>
</dbReference>
<dbReference type="PANTHER" id="PTHR43651:SF11">
    <property type="entry name" value="MALTO-OLIGOSYLTREHALOSE TREHALOHYDROLASE"/>
    <property type="match status" value="1"/>
</dbReference>